<evidence type="ECO:0000256" key="2">
    <source>
        <dbReference type="ARBA" id="ARBA00004604"/>
    </source>
</evidence>
<dbReference type="Proteomes" id="UP001162164">
    <property type="component" value="Unassembled WGS sequence"/>
</dbReference>
<proteinExistence type="inferred from homology"/>
<reference evidence="11" key="1">
    <citation type="journal article" date="2023" name="Insect Mol. Biol.">
        <title>Genome sequencing provides insights into the evolution of gene families encoding plant cell wall-degrading enzymes in longhorned beetles.</title>
        <authorList>
            <person name="Shin N.R."/>
            <person name="Okamura Y."/>
            <person name="Kirsch R."/>
            <person name="Pauchet Y."/>
        </authorList>
    </citation>
    <scope>NUCLEOTIDE SEQUENCE</scope>
    <source>
        <strain evidence="11">MMC_N1</strain>
    </source>
</reference>
<dbReference type="PANTHER" id="PTHR12860">
    <property type="entry name" value="SIGNAL RECOGNITION PARTICLE 68 KDA PROTEIN"/>
    <property type="match status" value="1"/>
</dbReference>
<keyword evidence="5" id="KW-0694">RNA-binding</keyword>
<accession>A0ABQ9IT62</accession>
<evidence type="ECO:0000256" key="10">
    <source>
        <dbReference type="SAM" id="MobiDB-lite"/>
    </source>
</evidence>
<gene>
    <name evidence="11" type="ORF">NQ317_006450</name>
</gene>
<keyword evidence="7" id="KW-0539">Nucleus</keyword>
<dbReference type="InterPro" id="IPR026258">
    <property type="entry name" value="SRP68"/>
</dbReference>
<evidence type="ECO:0000256" key="1">
    <source>
        <dbReference type="ARBA" id="ARBA00004496"/>
    </source>
</evidence>
<keyword evidence="6" id="KW-0733">Signal recognition particle</keyword>
<evidence type="ECO:0000256" key="8">
    <source>
        <dbReference type="ARBA" id="ARBA00023274"/>
    </source>
</evidence>
<dbReference type="InterPro" id="IPR038253">
    <property type="entry name" value="SRP68_N_sf"/>
</dbReference>
<dbReference type="Gene3D" id="1.10.3450.40">
    <property type="entry name" value="Signal recognition particle, SRP68 subunit, RNA-binding domain"/>
    <property type="match status" value="1"/>
</dbReference>
<protein>
    <recommendedName>
        <fullName evidence="9">Signal recognition particle subunit SRP68</fullName>
    </recommendedName>
</protein>
<feature type="region of interest" description="Disordered" evidence="10">
    <location>
        <begin position="1"/>
        <end position="23"/>
    </location>
</feature>
<evidence type="ECO:0000256" key="3">
    <source>
        <dbReference type="ARBA" id="ARBA00009352"/>
    </source>
</evidence>
<keyword evidence="8" id="KW-0687">Ribonucleoprotein</keyword>
<dbReference type="PANTHER" id="PTHR12860:SF0">
    <property type="entry name" value="SIGNAL RECOGNITION PARTICLE SUBUNIT SRP68"/>
    <property type="match status" value="1"/>
</dbReference>
<name>A0ABQ9IT62_9CUCU</name>
<evidence type="ECO:0000256" key="5">
    <source>
        <dbReference type="ARBA" id="ARBA00022884"/>
    </source>
</evidence>
<comment type="caution">
    <text evidence="11">The sequence shown here is derived from an EMBL/GenBank/DDBJ whole genome shotgun (WGS) entry which is preliminary data.</text>
</comment>
<sequence length="67" mass="7947">MVLEESIQNVPPEETTNKKSEPDSLKPFTIEILKLIKDAQQQHGLRHGDYQRYRGYCSRRISRLEKF</sequence>
<dbReference type="EMBL" id="JAPWTJ010002710">
    <property type="protein sequence ID" value="KAJ8964865.1"/>
    <property type="molecule type" value="Genomic_DNA"/>
</dbReference>
<comment type="subcellular location">
    <subcellularLocation>
        <location evidence="1">Cytoplasm</location>
    </subcellularLocation>
    <subcellularLocation>
        <location evidence="2">Nucleus</location>
        <location evidence="2">Nucleolus</location>
    </subcellularLocation>
</comment>
<evidence type="ECO:0000313" key="12">
    <source>
        <dbReference type="Proteomes" id="UP001162164"/>
    </source>
</evidence>
<evidence type="ECO:0000256" key="9">
    <source>
        <dbReference type="ARBA" id="ARBA00029498"/>
    </source>
</evidence>
<keyword evidence="12" id="KW-1185">Reference proteome</keyword>
<evidence type="ECO:0000256" key="7">
    <source>
        <dbReference type="ARBA" id="ARBA00023242"/>
    </source>
</evidence>
<evidence type="ECO:0000313" key="11">
    <source>
        <dbReference type="EMBL" id="KAJ8964865.1"/>
    </source>
</evidence>
<organism evidence="11 12">
    <name type="scientific">Molorchus minor</name>
    <dbReference type="NCBI Taxonomy" id="1323400"/>
    <lineage>
        <taxon>Eukaryota</taxon>
        <taxon>Metazoa</taxon>
        <taxon>Ecdysozoa</taxon>
        <taxon>Arthropoda</taxon>
        <taxon>Hexapoda</taxon>
        <taxon>Insecta</taxon>
        <taxon>Pterygota</taxon>
        <taxon>Neoptera</taxon>
        <taxon>Endopterygota</taxon>
        <taxon>Coleoptera</taxon>
        <taxon>Polyphaga</taxon>
        <taxon>Cucujiformia</taxon>
        <taxon>Chrysomeloidea</taxon>
        <taxon>Cerambycidae</taxon>
        <taxon>Lamiinae</taxon>
        <taxon>Monochamini</taxon>
        <taxon>Molorchus</taxon>
    </lineage>
</organism>
<keyword evidence="4" id="KW-0963">Cytoplasm</keyword>
<evidence type="ECO:0000256" key="4">
    <source>
        <dbReference type="ARBA" id="ARBA00022490"/>
    </source>
</evidence>
<evidence type="ECO:0000256" key="6">
    <source>
        <dbReference type="ARBA" id="ARBA00023135"/>
    </source>
</evidence>
<comment type="similarity">
    <text evidence="3">Belongs to the SRP68 family.</text>
</comment>